<accession>C1MZK5</accession>
<dbReference type="Pfam" id="PF01833">
    <property type="entry name" value="TIG"/>
    <property type="match status" value="3"/>
</dbReference>
<dbReference type="CDD" id="cd00102">
    <property type="entry name" value="IPT"/>
    <property type="match status" value="1"/>
</dbReference>
<feature type="region of interest" description="Disordered" evidence="1">
    <location>
        <begin position="1721"/>
        <end position="1742"/>
    </location>
</feature>
<gene>
    <name evidence="4" type="ORF">MICPUCDRAFT_60763</name>
</gene>
<dbReference type="GeneID" id="9686675"/>
<sequence>MARAGTRWLLAPPLLLLLCFANEAAGGVDEGASSDAALVAARYGGTHVGGKVYVHDLLPARGPAFGGSEVTIYGENAPRPSSRIVPRLARHHFIRLLLNSLRAGFTTNMACQFGPHTVRAHAVSPIGDRMLCVTPPYGRPGGGFTAVGLTISSLDAQLYSSADADAARGRAVVSPRGAQGFEYTPTWITRAARPSESDANGGAVLTVVGAHLQTAGACAFGADVAGGVRLAGRAATHVVSSALIRCEVPKREVGDGSLTLASETPEEDAARRARGWGAPALAASPTPYDPEDEVPGLALTAVRVPVVSDVTVGDASDGGGAATITMWGAGFDVGGSSRAAATGAAAAAAASEDDADAETETRAPPRRNAGGCRVGTTWVAAATTSRVHASCVIPWRAPSAVRVPVAYHDMRDHATGGAVVSSSSGENAFTFNPQSAPHALALVPSAAPTDGDTIVYVFGELGMGGGGVNGAGVASRSFQCDGGGGGGGDGATSSSSSIVQLAAWTFACYASPRGPGFVAAPRASSALAQTPNAATDAVFAYARAPVVRRLSPAEGGGVGGEPIWISGADLHLVGDTRSPSSVLCLVDDRVAVPARVVSSALASCERPRSASTGGGGSGGETRSVRYELGSHAIGFSRGGRAFDAWPPSMTVTGVEPRAIASGGGTAVTLRGKHFASSPGAAACRFGSVGPVAASTSAADALTCVSPAAALSARGALRVYGPVAGGVVGVEGHGVHVIRDGGDVVVGGVGVFPARASSAGAAGEEADAAADAEEDASSTAAATGGEDNNGRGSVAGAELRAYATGATSPLEWLAGKGNVRTWCVFDASQSVGGASAAPAYAATGGAGGVACRAPLGPPGFAALRIVALGGSETTTPTHVEFAQHPVVQRLYGPHPGEPSLVVGSPAVMDVVGGGFFHGLSCAWNGVARAPANVVSSAAARCEWSGVGVGVGVGAEVVVLGLAAGNLGASGAFDGPVAATRKTPAVVAAIAPSTTLTRGGTSILFSGHGFVTATEGWCHIGTIGPIAATRVGVDGTRCVAPARAAGSTRVAVAGAVASSDISLTYVSGGGDDASADGRRNVVDVLPSRVSAEGGVASGEGVAAYADDGALAAACVLFGGGGGGDDDATTAASDAPDAVSTPGRTWCGALPPAPAGFTVLALTTTFALAKDAARAKNRWPSRADAAAAGEIEIVASPSVSSLMPRDAIAGVDEVLTLHGANMRRGDGAWCAFGDGAATAARALSSAVTTCELPPPPASRSVAAASAQLAPVRRRVDLTPTRRAGASTPCTDADVGAGASCVAFKHYRSPGEASSAAPASIPSDGGVDVALRGRSFPDAPKLGCRFGSVGPIAAAWENSERIACVAPGMAPRVGVRVGVVVGGAAPSVTVRSRLVADAAVPGVSRRDPRGASVELRYRYASPAGVGVAERDEAMTCRMAVSGAASKAVAATTTTTTTSGDGGFFGARCVVPPNPTGDGFDVVAIAFAAEATGVVVDAAGGVTFEYVEDAPAVSAQPSSASAEGGGVVFVVSVPGGARGFALGADRGDGARRARCVFGGATTDARIHSSALASCETPHRATEGVAPFDVVVGEAVSGGDAVGSFAHAPPAIVADVFPAATDWLSGAVLTLTGRGFTADGGLGCRVGTVYAIAMQWVSAGEARCATPAHAGARTSAISVASSVAEPPPSLGRPLAVRFTVSAELMDPRGRPGGRSIEVARRATNDANAAARASLRSTSPPATASRAPASLLGRELPSDADARRCWCVFGDALASTIVPVSSAVARCAESPDGASAIGGRAGEATSVRVGCGGGGGGDAGWLTLGVSRLPLTLTSPTVRAVRPGRVPAIGGVAATFTGSGFYPSDGGSGAATGAGADGDGEDAAAGAGAFFSFACRFGAIGPVAARHLSPREVSCATPATMGGRWINVGVAPDAAVAETAWGGDGVQVYVDDALTRSALDQSSAASAASFPPGGSARGGVAFELLHVARGSPPGSGSDAAARVPPRFVFGDASSSAVLGAWRGDAAAAVVAARCVTPRRFASGGFEAVRVSIDLGGAVRAFAAAATQFHVHADPRVLSVFPRLSWGAEVVHVSGEHLRPGGGAPSTACVFGGGASPSRAVSSTLITCEVAAGVEGGGAKAASAKKVAASAGASREEDASAVAVAAAASSSATAVRPVGVCPPGSECDDDGAGDDSLWFQSVAPVEPIESDVALGWTDGGTLTRLALTAPIRAEWLECRFGTTIVPSRPASAWEDPLAQFYGVEGALVRPSRKMDIECVSPGHAAGKVPIEVALGRSKVPSARGAVSFKYI</sequence>
<dbReference type="InterPro" id="IPR013783">
    <property type="entry name" value="Ig-like_fold"/>
</dbReference>
<feature type="domain" description="IPT/TIG" evidence="3">
    <location>
        <begin position="1311"/>
        <end position="1379"/>
    </location>
</feature>
<feature type="domain" description="IPT/TIG" evidence="3">
    <location>
        <begin position="650"/>
        <end position="709"/>
    </location>
</feature>
<dbReference type="CDD" id="cd00603">
    <property type="entry name" value="IPT_PCSR"/>
    <property type="match status" value="1"/>
</dbReference>
<feature type="compositionally biased region" description="Low complexity" evidence="1">
    <location>
        <begin position="776"/>
        <end position="785"/>
    </location>
</feature>
<dbReference type="Gene3D" id="2.60.40.10">
    <property type="entry name" value="Immunoglobulins"/>
    <property type="match status" value="5"/>
</dbReference>
<evidence type="ECO:0000313" key="4">
    <source>
        <dbReference type="EMBL" id="EEH54619.1"/>
    </source>
</evidence>
<feature type="domain" description="IPT/TIG" evidence="3">
    <location>
        <begin position="1607"/>
        <end position="1673"/>
    </location>
</feature>
<evidence type="ECO:0000313" key="5">
    <source>
        <dbReference type="Proteomes" id="UP000001876"/>
    </source>
</evidence>
<dbReference type="RefSeq" id="XP_003060969.1">
    <property type="nucleotide sequence ID" value="XM_003060923.1"/>
</dbReference>
<evidence type="ECO:0000256" key="1">
    <source>
        <dbReference type="SAM" id="MobiDB-lite"/>
    </source>
</evidence>
<keyword evidence="2" id="KW-0732">Signal</keyword>
<keyword evidence="5" id="KW-1185">Reference proteome</keyword>
<dbReference type="EMBL" id="GG663743">
    <property type="protein sequence ID" value="EEH54619.1"/>
    <property type="molecule type" value="Genomic_DNA"/>
</dbReference>
<evidence type="ECO:0000256" key="2">
    <source>
        <dbReference type="SAM" id="SignalP"/>
    </source>
</evidence>
<organism evidence="5">
    <name type="scientific">Micromonas pusilla (strain CCMP1545)</name>
    <name type="common">Picoplanktonic green alga</name>
    <dbReference type="NCBI Taxonomy" id="564608"/>
    <lineage>
        <taxon>Eukaryota</taxon>
        <taxon>Viridiplantae</taxon>
        <taxon>Chlorophyta</taxon>
        <taxon>Mamiellophyceae</taxon>
        <taxon>Mamiellales</taxon>
        <taxon>Mamiellaceae</taxon>
        <taxon>Micromonas</taxon>
    </lineage>
</organism>
<feature type="compositionally biased region" description="Acidic residues" evidence="1">
    <location>
        <begin position="763"/>
        <end position="775"/>
    </location>
</feature>
<feature type="chain" id="PRO_5002910708" evidence="2">
    <location>
        <begin position="27"/>
        <end position="2303"/>
    </location>
</feature>
<feature type="signal peptide" evidence="2">
    <location>
        <begin position="1"/>
        <end position="26"/>
    </location>
</feature>
<evidence type="ECO:0000259" key="3">
    <source>
        <dbReference type="Pfam" id="PF01833"/>
    </source>
</evidence>
<name>C1MZK5_MICPC</name>
<dbReference type="SUPFAM" id="SSF81296">
    <property type="entry name" value="E set domains"/>
    <property type="match status" value="4"/>
</dbReference>
<dbReference type="OMA" id="VYIDTHP"/>
<dbReference type="KEGG" id="mpp:MICPUCDRAFT_60763"/>
<dbReference type="OrthoDB" id="10682583at2759"/>
<dbReference type="Proteomes" id="UP000001876">
    <property type="component" value="Unassembled WGS sequence"/>
</dbReference>
<feature type="region of interest" description="Disordered" evidence="1">
    <location>
        <begin position="762"/>
        <end position="791"/>
    </location>
</feature>
<reference evidence="4 5" key="1">
    <citation type="journal article" date="2009" name="Science">
        <title>Green evolution and dynamic adaptations revealed by genomes of the marine picoeukaryotes Micromonas.</title>
        <authorList>
            <person name="Worden A.Z."/>
            <person name="Lee J.H."/>
            <person name="Mock T."/>
            <person name="Rouze P."/>
            <person name="Simmons M.P."/>
            <person name="Aerts A.L."/>
            <person name="Allen A.E."/>
            <person name="Cuvelier M.L."/>
            <person name="Derelle E."/>
            <person name="Everett M.V."/>
            <person name="Foulon E."/>
            <person name="Grimwood J."/>
            <person name="Gundlach H."/>
            <person name="Henrissat B."/>
            <person name="Napoli C."/>
            <person name="McDonald S.M."/>
            <person name="Parker M.S."/>
            <person name="Rombauts S."/>
            <person name="Salamov A."/>
            <person name="Von Dassow P."/>
            <person name="Badger J.H."/>
            <person name="Coutinho P.M."/>
            <person name="Demir E."/>
            <person name="Dubchak I."/>
            <person name="Gentemann C."/>
            <person name="Eikrem W."/>
            <person name="Gready J.E."/>
            <person name="John U."/>
            <person name="Lanier W."/>
            <person name="Lindquist E.A."/>
            <person name="Lucas S."/>
            <person name="Mayer K.F."/>
            <person name="Moreau H."/>
            <person name="Not F."/>
            <person name="Otillar R."/>
            <person name="Panaud O."/>
            <person name="Pangilinan J."/>
            <person name="Paulsen I."/>
            <person name="Piegu B."/>
            <person name="Poliakov A."/>
            <person name="Robbens S."/>
            <person name="Schmutz J."/>
            <person name="Toulza E."/>
            <person name="Wyss T."/>
            <person name="Zelensky A."/>
            <person name="Zhou K."/>
            <person name="Armbrust E.V."/>
            <person name="Bhattacharya D."/>
            <person name="Goodenough U.W."/>
            <person name="Van de Peer Y."/>
            <person name="Grigoriev I.V."/>
        </authorList>
    </citation>
    <scope>NUCLEOTIDE SEQUENCE [LARGE SCALE GENOMIC DNA]</scope>
    <source>
        <strain evidence="4 5">CCMP1545</strain>
    </source>
</reference>
<feature type="region of interest" description="Disordered" evidence="1">
    <location>
        <begin position="349"/>
        <end position="370"/>
    </location>
</feature>
<dbReference type="InterPro" id="IPR002909">
    <property type="entry name" value="IPT_dom"/>
</dbReference>
<dbReference type="InterPro" id="IPR014756">
    <property type="entry name" value="Ig_E-set"/>
</dbReference>
<proteinExistence type="predicted"/>
<protein>
    <submittedName>
        <fullName evidence="4">Predicted protein</fullName>
    </submittedName>
</protein>